<dbReference type="STRING" id="350688.Clos_2118"/>
<dbReference type="KEGG" id="aoe:Clos_2118"/>
<dbReference type="Gene3D" id="3.40.50.10170">
    <property type="match status" value="1"/>
</dbReference>
<dbReference type="RefSeq" id="WP_012159963.1">
    <property type="nucleotide sequence ID" value="NC_009922.1"/>
</dbReference>
<dbReference type="PANTHER" id="PTHR33434:SF2">
    <property type="entry name" value="FATTY ACID-BINDING PROTEIN TM_1468"/>
    <property type="match status" value="1"/>
</dbReference>
<dbReference type="InterPro" id="IPR043168">
    <property type="entry name" value="DegV_C"/>
</dbReference>
<dbReference type="NCBIfam" id="TIGR00762">
    <property type="entry name" value="DegV"/>
    <property type="match status" value="1"/>
</dbReference>
<dbReference type="EMBL" id="CP000853">
    <property type="protein sequence ID" value="ABW19654.1"/>
    <property type="molecule type" value="Genomic_DNA"/>
</dbReference>
<reference evidence="3" key="1">
    <citation type="submission" date="2007-10" db="EMBL/GenBank/DDBJ databases">
        <title>Complete genome of Alkaliphilus oremlandii OhILAs.</title>
        <authorList>
            <person name="Copeland A."/>
            <person name="Lucas S."/>
            <person name="Lapidus A."/>
            <person name="Barry K."/>
            <person name="Detter J.C."/>
            <person name="Glavina del Rio T."/>
            <person name="Hammon N."/>
            <person name="Israni S."/>
            <person name="Dalin E."/>
            <person name="Tice H."/>
            <person name="Pitluck S."/>
            <person name="Chain P."/>
            <person name="Malfatti S."/>
            <person name="Shin M."/>
            <person name="Vergez L."/>
            <person name="Schmutz J."/>
            <person name="Larimer F."/>
            <person name="Land M."/>
            <person name="Hauser L."/>
            <person name="Kyrpides N."/>
            <person name="Mikhailova N."/>
            <person name="Stolz J.F."/>
            <person name="Dawson A."/>
            <person name="Fisher E."/>
            <person name="Crable B."/>
            <person name="Perera E."/>
            <person name="Lisak J."/>
            <person name="Ranganathan M."/>
            <person name="Basu P."/>
            <person name="Richardson P."/>
        </authorList>
    </citation>
    <scope>NUCLEOTIDE SEQUENCE [LARGE SCALE GENOMIC DNA]</scope>
    <source>
        <strain evidence="3">OhILAs</strain>
    </source>
</reference>
<keyword evidence="1" id="KW-0446">Lipid-binding</keyword>
<dbReference type="Pfam" id="PF02645">
    <property type="entry name" value="DegV"/>
    <property type="match status" value="1"/>
</dbReference>
<accession>A8MIM2</accession>
<dbReference type="Gene3D" id="3.30.1180.10">
    <property type="match status" value="1"/>
</dbReference>
<dbReference type="GO" id="GO:0008289">
    <property type="term" value="F:lipid binding"/>
    <property type="evidence" value="ECO:0007669"/>
    <property type="project" value="UniProtKB-KW"/>
</dbReference>
<protein>
    <submittedName>
        <fullName evidence="2">DegV family protein</fullName>
    </submittedName>
</protein>
<evidence type="ECO:0000313" key="3">
    <source>
        <dbReference type="Proteomes" id="UP000000269"/>
    </source>
</evidence>
<gene>
    <name evidence="2" type="ordered locus">Clos_2118</name>
</gene>
<dbReference type="HOGENOM" id="CLU_048251_0_1_9"/>
<dbReference type="InterPro" id="IPR050270">
    <property type="entry name" value="DegV_domain_contain"/>
</dbReference>
<name>A8MIM2_ALKOO</name>
<dbReference type="Proteomes" id="UP000000269">
    <property type="component" value="Chromosome"/>
</dbReference>
<evidence type="ECO:0000256" key="1">
    <source>
        <dbReference type="ARBA" id="ARBA00023121"/>
    </source>
</evidence>
<dbReference type="PROSITE" id="PS51482">
    <property type="entry name" value="DEGV"/>
    <property type="match status" value="1"/>
</dbReference>
<dbReference type="PANTHER" id="PTHR33434">
    <property type="entry name" value="DEGV DOMAIN-CONTAINING PROTEIN DR_1986-RELATED"/>
    <property type="match status" value="1"/>
</dbReference>
<proteinExistence type="predicted"/>
<keyword evidence="3" id="KW-1185">Reference proteome</keyword>
<dbReference type="InterPro" id="IPR003797">
    <property type="entry name" value="DegV"/>
</dbReference>
<dbReference type="AlphaFoldDB" id="A8MIM2"/>
<dbReference type="SUPFAM" id="SSF82549">
    <property type="entry name" value="DAK1/DegV-like"/>
    <property type="match status" value="1"/>
</dbReference>
<evidence type="ECO:0000313" key="2">
    <source>
        <dbReference type="EMBL" id="ABW19654.1"/>
    </source>
</evidence>
<dbReference type="OrthoDB" id="9780216at2"/>
<dbReference type="eggNOG" id="COG1307">
    <property type="taxonomic scope" value="Bacteria"/>
</dbReference>
<sequence length="275" mass="30039">MSKIKIVTDSTAYLTKEFIQQYNIDVVPLSVTFEGAVSDEGFPGEFDSFFDRLSKSKDFPTTSQPSIGKFVDVFKQALNDGYEVIAIVISSKLSGTFNSASVAAGMINTNNISVIDSLTSVSNLKALIEKALFLSEKGLSRAEIVQQIEEQKKRGGIRLTVATLDYLKKGGRLSSTEAFLGSLLNIKPIIGLIDGKLEPVDKVRGKKKAIEKMIEEIPSNAKSIYISHVGAYNEAVEYETIIKQRYPDAITGIYELGPVIGCHLGAEAIGICYMY</sequence>
<organism evidence="2 3">
    <name type="scientific">Alkaliphilus oremlandii (strain OhILAs)</name>
    <name type="common">Clostridium oremlandii (strain OhILAs)</name>
    <dbReference type="NCBI Taxonomy" id="350688"/>
    <lineage>
        <taxon>Bacteria</taxon>
        <taxon>Bacillati</taxon>
        <taxon>Bacillota</taxon>
        <taxon>Clostridia</taxon>
        <taxon>Peptostreptococcales</taxon>
        <taxon>Natronincolaceae</taxon>
        <taxon>Alkaliphilus</taxon>
    </lineage>
</organism>